<evidence type="ECO:0000256" key="2">
    <source>
        <dbReference type="ARBA" id="ARBA00022741"/>
    </source>
</evidence>
<dbReference type="GO" id="GO:0005524">
    <property type="term" value="F:ATP binding"/>
    <property type="evidence" value="ECO:0007669"/>
    <property type="project" value="UniProtKB-KW"/>
</dbReference>
<keyword evidence="2" id="KW-0547">Nucleotide-binding</keyword>
<dbReference type="SUPFAM" id="SSF52540">
    <property type="entry name" value="P-loop containing nucleoside triphosphate hydrolases"/>
    <property type="match status" value="1"/>
</dbReference>
<evidence type="ECO:0000256" key="4">
    <source>
        <dbReference type="ARBA" id="ARBA00022967"/>
    </source>
</evidence>
<dbReference type="InterPro" id="IPR003593">
    <property type="entry name" value="AAA+_ATPase"/>
</dbReference>
<dbReference type="InterPro" id="IPR003439">
    <property type="entry name" value="ABC_transporter-like_ATP-bd"/>
</dbReference>
<keyword evidence="1" id="KW-0813">Transport</keyword>
<keyword evidence="4" id="KW-1278">Translocase</keyword>
<dbReference type="SMART" id="SM00382">
    <property type="entry name" value="AAA"/>
    <property type="match status" value="1"/>
</dbReference>
<organism evidence="7">
    <name type="scientific">Desulfobacca acetoxidans</name>
    <dbReference type="NCBI Taxonomy" id="60893"/>
    <lineage>
        <taxon>Bacteria</taxon>
        <taxon>Pseudomonadati</taxon>
        <taxon>Thermodesulfobacteriota</taxon>
        <taxon>Desulfobaccia</taxon>
        <taxon>Desulfobaccales</taxon>
        <taxon>Desulfobaccaceae</taxon>
        <taxon>Desulfobacca</taxon>
    </lineage>
</organism>
<dbReference type="Gene3D" id="3.40.50.300">
    <property type="entry name" value="P-loop containing nucleotide triphosphate hydrolases"/>
    <property type="match status" value="1"/>
</dbReference>
<dbReference type="PROSITE" id="PS00211">
    <property type="entry name" value="ABC_TRANSPORTER_1"/>
    <property type="match status" value="1"/>
</dbReference>
<dbReference type="FunFam" id="3.40.50.300:FF:000134">
    <property type="entry name" value="Iron-enterobactin ABC transporter ATP-binding protein"/>
    <property type="match status" value="1"/>
</dbReference>
<evidence type="ECO:0000256" key="1">
    <source>
        <dbReference type="ARBA" id="ARBA00022448"/>
    </source>
</evidence>
<gene>
    <name evidence="7" type="ORF">ENW48_08940</name>
</gene>
<dbReference type="GO" id="GO:0016887">
    <property type="term" value="F:ATP hydrolysis activity"/>
    <property type="evidence" value="ECO:0007669"/>
    <property type="project" value="InterPro"/>
</dbReference>
<comment type="caution">
    <text evidence="7">The sequence shown here is derived from an EMBL/GenBank/DDBJ whole genome shotgun (WGS) entry which is preliminary data.</text>
</comment>
<comment type="function">
    <text evidence="5">Part of the ABC transporter complex HmuTUV involved in hemin import. Responsible for energy coupling to the transport system.</text>
</comment>
<dbReference type="AlphaFoldDB" id="A0A7C5ANB3"/>
<dbReference type="CDD" id="cd03214">
    <property type="entry name" value="ABC_Iron-Siderophores_B12_Hemin"/>
    <property type="match status" value="1"/>
</dbReference>
<protein>
    <submittedName>
        <fullName evidence="7">ABC transporter ATP-binding protein</fullName>
    </submittedName>
</protein>
<dbReference type="InterPro" id="IPR017871">
    <property type="entry name" value="ABC_transporter-like_CS"/>
</dbReference>
<evidence type="ECO:0000256" key="5">
    <source>
        <dbReference type="ARBA" id="ARBA00037066"/>
    </source>
</evidence>
<dbReference type="PROSITE" id="PS50893">
    <property type="entry name" value="ABC_TRANSPORTER_2"/>
    <property type="match status" value="1"/>
</dbReference>
<evidence type="ECO:0000259" key="6">
    <source>
        <dbReference type="PROSITE" id="PS50893"/>
    </source>
</evidence>
<dbReference type="Pfam" id="PF00005">
    <property type="entry name" value="ABC_tran"/>
    <property type="match status" value="1"/>
</dbReference>
<feature type="domain" description="ABC transporter" evidence="6">
    <location>
        <begin position="2"/>
        <end position="238"/>
    </location>
</feature>
<name>A0A7C5ANB3_9BACT</name>
<keyword evidence="3 7" id="KW-0067">ATP-binding</keyword>
<dbReference type="PANTHER" id="PTHR42794">
    <property type="entry name" value="HEMIN IMPORT ATP-BINDING PROTEIN HMUV"/>
    <property type="match status" value="1"/>
</dbReference>
<reference evidence="7" key="1">
    <citation type="journal article" date="2020" name="mSystems">
        <title>Genome- and Community-Level Interaction Insights into Carbon Utilization and Element Cycling Functions of Hydrothermarchaeota in Hydrothermal Sediment.</title>
        <authorList>
            <person name="Zhou Z."/>
            <person name="Liu Y."/>
            <person name="Xu W."/>
            <person name="Pan J."/>
            <person name="Luo Z.H."/>
            <person name="Li M."/>
        </authorList>
    </citation>
    <scope>NUCLEOTIDE SEQUENCE [LARGE SCALE GENOMIC DNA]</scope>
    <source>
        <strain evidence="7">SpSt-853</strain>
    </source>
</reference>
<sequence>MIRLENLTLAYGDHVVLRGLTFSVDSGEFVGLVGPNGCGKSTLLAALTGLLPPKEGQVWYNGTALSDWHPQALARQVAVVPQFNWISFPFTCFDVVLMGRYPYRRRFQRETPEDLEAARQAMEALGISDLAPRLITRVSGGERQLVILARALAQATPILFLDEATESLDVRRKLEVFDLLTALNADRGLTVLAVMHDLNLATQYCRRLIFLKDGGIFRDDDIAAVCVPEVLEAVYETPVLVQQNPLTGRPFVHFLPRPRNRGAGKGSPPACRQIFGTQ</sequence>
<accession>A0A7C5ANB3</accession>
<dbReference type="InterPro" id="IPR027417">
    <property type="entry name" value="P-loop_NTPase"/>
</dbReference>
<proteinExistence type="predicted"/>
<evidence type="ECO:0000313" key="7">
    <source>
        <dbReference type="EMBL" id="HGZ12332.1"/>
    </source>
</evidence>
<evidence type="ECO:0000256" key="3">
    <source>
        <dbReference type="ARBA" id="ARBA00022840"/>
    </source>
</evidence>
<dbReference type="PANTHER" id="PTHR42794:SF1">
    <property type="entry name" value="HEMIN IMPORT ATP-BINDING PROTEIN HMUV"/>
    <property type="match status" value="1"/>
</dbReference>
<dbReference type="EMBL" id="DTKJ01000059">
    <property type="protein sequence ID" value="HGZ12332.1"/>
    <property type="molecule type" value="Genomic_DNA"/>
</dbReference>